<evidence type="ECO:0000313" key="4">
    <source>
        <dbReference type="RefSeq" id="XP_005100652.1"/>
    </source>
</evidence>
<dbReference type="InterPro" id="IPR042185">
    <property type="entry name" value="Serpin_sf_2"/>
</dbReference>
<feature type="domain" description="Serpin" evidence="2">
    <location>
        <begin position="1"/>
        <end position="146"/>
    </location>
</feature>
<name>A0ABM0JSR6_APLCA</name>
<sequence>MLLVNTIFFNGTWAKPFNHNMTRNQTFNQLGGASSQVDMMNIDQTFMYKRDDSLRVDVIVLPFKGNRFGLYIALPHDVDGVNALESSLSANVDSLFQGLKMTNLNVDIPKFKVESTLSLNGPLSTMGIHSAFNPNTADFSDLSKTGIEIIDRKISFSQNMFKRKYNNQI</sequence>
<dbReference type="InterPro" id="IPR042178">
    <property type="entry name" value="Serpin_sf_1"/>
</dbReference>
<dbReference type="Proteomes" id="UP000694888">
    <property type="component" value="Unplaced"/>
</dbReference>
<dbReference type="PANTHER" id="PTHR11461:SF211">
    <property type="entry name" value="GH10112P-RELATED"/>
    <property type="match status" value="1"/>
</dbReference>
<dbReference type="SUPFAM" id="SSF56574">
    <property type="entry name" value="Serpins"/>
    <property type="match status" value="1"/>
</dbReference>
<gene>
    <name evidence="4" type="primary">LOC101845553</name>
</gene>
<evidence type="ECO:0000259" key="2">
    <source>
        <dbReference type="Pfam" id="PF00079"/>
    </source>
</evidence>
<dbReference type="Pfam" id="PF00079">
    <property type="entry name" value="Serpin"/>
    <property type="match status" value="1"/>
</dbReference>
<dbReference type="InterPro" id="IPR000215">
    <property type="entry name" value="Serpin_fam"/>
</dbReference>
<evidence type="ECO:0000313" key="3">
    <source>
        <dbReference type="Proteomes" id="UP000694888"/>
    </source>
</evidence>
<organism evidence="3 4">
    <name type="scientific">Aplysia californica</name>
    <name type="common">California sea hare</name>
    <dbReference type="NCBI Taxonomy" id="6500"/>
    <lineage>
        <taxon>Eukaryota</taxon>
        <taxon>Metazoa</taxon>
        <taxon>Spiralia</taxon>
        <taxon>Lophotrochozoa</taxon>
        <taxon>Mollusca</taxon>
        <taxon>Gastropoda</taxon>
        <taxon>Heterobranchia</taxon>
        <taxon>Euthyneura</taxon>
        <taxon>Tectipleura</taxon>
        <taxon>Aplysiida</taxon>
        <taxon>Aplysioidea</taxon>
        <taxon>Aplysiidae</taxon>
        <taxon>Aplysia</taxon>
    </lineage>
</organism>
<evidence type="ECO:0000256" key="1">
    <source>
        <dbReference type="ARBA" id="ARBA00009500"/>
    </source>
</evidence>
<dbReference type="PANTHER" id="PTHR11461">
    <property type="entry name" value="SERINE PROTEASE INHIBITOR, SERPIN"/>
    <property type="match status" value="1"/>
</dbReference>
<dbReference type="InterPro" id="IPR036186">
    <property type="entry name" value="Serpin_sf"/>
</dbReference>
<protein>
    <submittedName>
        <fullName evidence="4">Plasminogen activator inhibitor 1-like</fullName>
    </submittedName>
</protein>
<dbReference type="GeneID" id="101845553"/>
<accession>A0ABM0JSR6</accession>
<comment type="similarity">
    <text evidence="1">Belongs to the serpin family.</text>
</comment>
<dbReference type="InterPro" id="IPR023796">
    <property type="entry name" value="Serpin_dom"/>
</dbReference>
<dbReference type="Gene3D" id="2.30.39.10">
    <property type="entry name" value="Alpha-1-antitrypsin, domain 1"/>
    <property type="match status" value="1"/>
</dbReference>
<dbReference type="RefSeq" id="XP_005100652.1">
    <property type="nucleotide sequence ID" value="XM_005100595.1"/>
</dbReference>
<keyword evidence="3" id="KW-1185">Reference proteome</keyword>
<dbReference type="Gene3D" id="3.30.497.10">
    <property type="entry name" value="Antithrombin, subunit I, domain 2"/>
    <property type="match status" value="1"/>
</dbReference>
<reference evidence="4" key="1">
    <citation type="submission" date="2025-08" db="UniProtKB">
        <authorList>
            <consortium name="RefSeq"/>
        </authorList>
    </citation>
    <scope>IDENTIFICATION</scope>
</reference>
<proteinExistence type="inferred from homology"/>